<evidence type="ECO:0000313" key="1">
    <source>
        <dbReference type="EMBL" id="SFV84757.1"/>
    </source>
</evidence>
<name>A0A1W1DSN6_9ZZZZ</name>
<gene>
    <name evidence="1" type="ORF">MNB_SUP05-7-1280</name>
</gene>
<accession>A0A1W1DSN6</accession>
<sequence>MQKNNRVKIVAKADRLFVVLIEVNFSKNKIKATKIAVA</sequence>
<proteinExistence type="predicted"/>
<protein>
    <submittedName>
        <fullName evidence="1">Uncharacterized protein</fullName>
    </submittedName>
</protein>
<organism evidence="1">
    <name type="scientific">hydrothermal vent metagenome</name>
    <dbReference type="NCBI Taxonomy" id="652676"/>
    <lineage>
        <taxon>unclassified sequences</taxon>
        <taxon>metagenomes</taxon>
        <taxon>ecological metagenomes</taxon>
    </lineage>
</organism>
<dbReference type="AlphaFoldDB" id="A0A1W1DSN6"/>
<dbReference type="EMBL" id="FPHW01000162">
    <property type="protein sequence ID" value="SFV84757.1"/>
    <property type="molecule type" value="Genomic_DNA"/>
</dbReference>
<reference evidence="1" key="1">
    <citation type="submission" date="2016-10" db="EMBL/GenBank/DDBJ databases">
        <authorList>
            <person name="de Groot N.N."/>
        </authorList>
    </citation>
    <scope>NUCLEOTIDE SEQUENCE</scope>
</reference>